<comment type="caution">
    <text evidence="1">The sequence shown here is derived from an EMBL/GenBank/DDBJ whole genome shotgun (WGS) entry which is preliminary data.</text>
</comment>
<feature type="non-terminal residue" evidence="1">
    <location>
        <position position="172"/>
    </location>
</feature>
<dbReference type="InParanoid" id="A0A371R7F9"/>
<dbReference type="EMBL" id="QUQO01000028">
    <property type="protein sequence ID" value="RFB01385.1"/>
    <property type="molecule type" value="Genomic_DNA"/>
</dbReference>
<proteinExistence type="predicted"/>
<dbReference type="Proteomes" id="UP000264589">
    <property type="component" value="Unassembled WGS sequence"/>
</dbReference>
<name>A0A371R7F9_9PROT</name>
<evidence type="ECO:0000313" key="1">
    <source>
        <dbReference type="EMBL" id="RFB01385.1"/>
    </source>
</evidence>
<gene>
    <name evidence="1" type="ORF">DX908_16055</name>
</gene>
<protein>
    <submittedName>
        <fullName evidence="1">Uncharacterized protein</fullName>
    </submittedName>
</protein>
<organism evidence="1 2">
    <name type="scientific">Parvularcula marina</name>
    <dbReference type="NCBI Taxonomy" id="2292771"/>
    <lineage>
        <taxon>Bacteria</taxon>
        <taxon>Pseudomonadati</taxon>
        <taxon>Pseudomonadota</taxon>
        <taxon>Alphaproteobacteria</taxon>
        <taxon>Parvularculales</taxon>
        <taxon>Parvularculaceae</taxon>
        <taxon>Parvularcula</taxon>
    </lineage>
</organism>
<reference evidence="1 2" key="1">
    <citation type="submission" date="2018-08" db="EMBL/GenBank/DDBJ databases">
        <title>Parvularcula sp. SM1705, isolated from surface water of the South Sea China.</title>
        <authorList>
            <person name="Sun L."/>
        </authorList>
    </citation>
    <scope>NUCLEOTIDE SEQUENCE [LARGE SCALE GENOMIC DNA]</scope>
    <source>
        <strain evidence="1 2">SM1705</strain>
    </source>
</reference>
<feature type="non-terminal residue" evidence="1">
    <location>
        <position position="1"/>
    </location>
</feature>
<sequence length="172" mass="19043">TVAHHFSELIVYQQDELHTLLSELPTDIVALHGTAAISLAVVMSERERTPSARLRQLVAHGIDSVDSEWPRSLPHERLLLSLARFAGLRAARRYEDAAAEGDRFVAQVELLSAATRSATMHAISAGIIQIVITNILLGRWERAISIAHLLAADHHEGRTQHRSSLLAYVYAF</sequence>
<dbReference type="AlphaFoldDB" id="A0A371R7F9"/>
<accession>A0A371R7F9</accession>
<keyword evidence="2" id="KW-1185">Reference proteome</keyword>
<evidence type="ECO:0000313" key="2">
    <source>
        <dbReference type="Proteomes" id="UP000264589"/>
    </source>
</evidence>
<dbReference type="RefSeq" id="WP_158548885.1">
    <property type="nucleotide sequence ID" value="NZ_QUQO01000028.1"/>
</dbReference>